<evidence type="ECO:0000256" key="3">
    <source>
        <dbReference type="ARBA" id="ARBA00022989"/>
    </source>
</evidence>
<feature type="transmembrane region" description="Helical" evidence="5">
    <location>
        <begin position="63"/>
        <end position="83"/>
    </location>
</feature>
<organism evidence="6 7">
    <name type="scientific">Oceanivirga miroungae</name>
    <dbReference type="NCBI Taxonomy" id="1130046"/>
    <lineage>
        <taxon>Bacteria</taxon>
        <taxon>Fusobacteriati</taxon>
        <taxon>Fusobacteriota</taxon>
        <taxon>Fusobacteriia</taxon>
        <taxon>Fusobacteriales</taxon>
        <taxon>Leptotrichiaceae</taxon>
        <taxon>Oceanivirga</taxon>
    </lineage>
</organism>
<protein>
    <recommendedName>
        <fullName evidence="8">Colicin V production protein</fullName>
    </recommendedName>
</protein>
<dbReference type="GO" id="GO:0009403">
    <property type="term" value="P:toxin biosynthetic process"/>
    <property type="evidence" value="ECO:0007669"/>
    <property type="project" value="InterPro"/>
</dbReference>
<dbReference type="RefSeq" id="WP_156683175.1">
    <property type="nucleotide sequence ID" value="NZ_CABWIB010000001.1"/>
</dbReference>
<keyword evidence="7" id="KW-1185">Reference proteome</keyword>
<comment type="subcellular location">
    <subcellularLocation>
        <location evidence="1">Membrane</location>
        <topology evidence="1">Multi-pass membrane protein</topology>
    </subcellularLocation>
</comment>
<dbReference type="Pfam" id="PF02674">
    <property type="entry name" value="Colicin_V"/>
    <property type="match status" value="1"/>
</dbReference>
<sequence>MILDIVLGVLLVLLFLRGIYKGAIYMVFGLAKVILAIIFTPVFKGYIYEYIKDYNLWLSPNILAYIITFMIIIIIVTIIQEIFTKFVKITGLGTFDRLLGAVVGILEGVVLAFFIIIAMLYAKDYNNSLTDTLYSSKIAYNLSLYTHDINERFPEKIREKLDNFYYENKKRELKDKILNKLEIGE</sequence>
<evidence type="ECO:0000256" key="1">
    <source>
        <dbReference type="ARBA" id="ARBA00004141"/>
    </source>
</evidence>
<dbReference type="AlphaFoldDB" id="A0A6I8M6R4"/>
<evidence type="ECO:0000256" key="2">
    <source>
        <dbReference type="ARBA" id="ARBA00022692"/>
    </source>
</evidence>
<accession>A0A6I8M6R4</accession>
<dbReference type="GO" id="GO:0016020">
    <property type="term" value="C:membrane"/>
    <property type="evidence" value="ECO:0007669"/>
    <property type="project" value="UniProtKB-SubCell"/>
</dbReference>
<keyword evidence="3 5" id="KW-1133">Transmembrane helix</keyword>
<keyword evidence="4 5" id="KW-0472">Membrane</keyword>
<evidence type="ECO:0000256" key="5">
    <source>
        <dbReference type="SAM" id="Phobius"/>
    </source>
</evidence>
<dbReference type="Proteomes" id="UP000419017">
    <property type="component" value="Unassembled WGS sequence"/>
</dbReference>
<dbReference type="PANTHER" id="PTHR37306:SF1">
    <property type="entry name" value="COLICIN V PRODUCTION PROTEIN"/>
    <property type="match status" value="1"/>
</dbReference>
<gene>
    <name evidence="6" type="ORF">OMES3154_00440</name>
</gene>
<evidence type="ECO:0008006" key="8">
    <source>
        <dbReference type="Google" id="ProtNLM"/>
    </source>
</evidence>
<name>A0A6I8M6R4_9FUSO</name>
<dbReference type="InterPro" id="IPR003825">
    <property type="entry name" value="Colicin-V_CvpA"/>
</dbReference>
<reference evidence="6 7" key="1">
    <citation type="submission" date="2019-10" db="EMBL/GenBank/DDBJ databases">
        <authorList>
            <person name="Blom J."/>
        </authorList>
    </citation>
    <scope>NUCLEOTIDE SEQUENCE [LARGE SCALE GENOMIC DNA]</scope>
    <source>
        <strain evidence="6 7">ES3154-GLU</strain>
    </source>
</reference>
<feature type="transmembrane region" description="Helical" evidence="5">
    <location>
        <begin position="98"/>
        <end position="122"/>
    </location>
</feature>
<evidence type="ECO:0000256" key="4">
    <source>
        <dbReference type="ARBA" id="ARBA00023136"/>
    </source>
</evidence>
<proteinExistence type="predicted"/>
<dbReference type="PANTHER" id="PTHR37306">
    <property type="entry name" value="COLICIN V PRODUCTION PROTEIN"/>
    <property type="match status" value="1"/>
</dbReference>
<evidence type="ECO:0000313" key="7">
    <source>
        <dbReference type="Proteomes" id="UP000419017"/>
    </source>
</evidence>
<feature type="transmembrane region" description="Helical" evidence="5">
    <location>
        <begin position="31"/>
        <end position="51"/>
    </location>
</feature>
<keyword evidence="2 5" id="KW-0812">Transmembrane</keyword>
<evidence type="ECO:0000313" key="6">
    <source>
        <dbReference type="EMBL" id="VWL85156.1"/>
    </source>
</evidence>
<dbReference type="EMBL" id="CABWIB010000001">
    <property type="protein sequence ID" value="VWL85156.1"/>
    <property type="molecule type" value="Genomic_DNA"/>
</dbReference>